<keyword evidence="1" id="KW-0805">Transcription regulation</keyword>
<keyword evidence="3" id="KW-0804">Transcription</keyword>
<feature type="domain" description="HTH gntR-type" evidence="4">
    <location>
        <begin position="3"/>
        <end position="71"/>
    </location>
</feature>
<dbReference type="Gene3D" id="1.10.10.10">
    <property type="entry name" value="Winged helix-like DNA-binding domain superfamily/Winged helix DNA-binding domain"/>
    <property type="match status" value="1"/>
</dbReference>
<dbReference type="PROSITE" id="PS50949">
    <property type="entry name" value="HTH_GNTR"/>
    <property type="match status" value="1"/>
</dbReference>
<dbReference type="InterPro" id="IPR000524">
    <property type="entry name" value="Tscrpt_reg_HTH_GntR"/>
</dbReference>
<dbReference type="SMART" id="SM00866">
    <property type="entry name" value="UTRA"/>
    <property type="match status" value="1"/>
</dbReference>
<organism evidence="5 6">
    <name type="scientific">Pseudogemmobacter lacusdianii</name>
    <dbReference type="NCBI Taxonomy" id="3069608"/>
    <lineage>
        <taxon>Bacteria</taxon>
        <taxon>Pseudomonadati</taxon>
        <taxon>Pseudomonadota</taxon>
        <taxon>Alphaproteobacteria</taxon>
        <taxon>Rhodobacterales</taxon>
        <taxon>Paracoccaceae</taxon>
        <taxon>Pseudogemmobacter</taxon>
    </lineage>
</organism>
<evidence type="ECO:0000256" key="3">
    <source>
        <dbReference type="ARBA" id="ARBA00023163"/>
    </source>
</evidence>
<name>A0ABU0VW97_9RHOB</name>
<dbReference type="EMBL" id="JAVDBT010000005">
    <property type="protein sequence ID" value="MDQ2066019.1"/>
    <property type="molecule type" value="Genomic_DNA"/>
</dbReference>
<dbReference type="SMART" id="SM00345">
    <property type="entry name" value="HTH_GNTR"/>
    <property type="match status" value="1"/>
</dbReference>
<keyword evidence="6" id="KW-1185">Reference proteome</keyword>
<evidence type="ECO:0000256" key="2">
    <source>
        <dbReference type="ARBA" id="ARBA00023125"/>
    </source>
</evidence>
<dbReference type="InterPro" id="IPR050679">
    <property type="entry name" value="Bact_HTH_transcr_reg"/>
</dbReference>
<accession>A0ABU0VW97</accession>
<dbReference type="InterPro" id="IPR036388">
    <property type="entry name" value="WH-like_DNA-bd_sf"/>
</dbReference>
<dbReference type="SUPFAM" id="SSF64288">
    <property type="entry name" value="Chorismate lyase-like"/>
    <property type="match status" value="1"/>
</dbReference>
<dbReference type="PANTHER" id="PTHR44846">
    <property type="entry name" value="MANNOSYL-D-GLYCERATE TRANSPORT/METABOLISM SYSTEM REPRESSOR MNGR-RELATED"/>
    <property type="match status" value="1"/>
</dbReference>
<evidence type="ECO:0000259" key="4">
    <source>
        <dbReference type="PROSITE" id="PS50949"/>
    </source>
</evidence>
<protein>
    <submittedName>
        <fullName evidence="5">GntR family transcriptional regulator</fullName>
    </submittedName>
</protein>
<evidence type="ECO:0000313" key="6">
    <source>
        <dbReference type="Proteomes" id="UP001239680"/>
    </source>
</evidence>
<dbReference type="PANTHER" id="PTHR44846:SF16">
    <property type="entry name" value="TRANSCRIPTIONAL REGULATOR PHNF-RELATED"/>
    <property type="match status" value="1"/>
</dbReference>
<dbReference type="PRINTS" id="PR00035">
    <property type="entry name" value="HTHGNTR"/>
</dbReference>
<dbReference type="InterPro" id="IPR036390">
    <property type="entry name" value="WH_DNA-bd_sf"/>
</dbReference>
<dbReference type="CDD" id="cd07377">
    <property type="entry name" value="WHTH_GntR"/>
    <property type="match status" value="1"/>
</dbReference>
<dbReference type="InterPro" id="IPR011663">
    <property type="entry name" value="UTRA"/>
</dbReference>
<gene>
    <name evidence="5" type="ORF">Q9295_06530</name>
</gene>
<sequence length="230" mass="26115">MRSATYREIKADLLRRILGGEWLPGSLVPNEQQLAQEFKAARATVNRAMRELVDEGIIERRRKAGTRVRKAPVRTVRFAVPLTQREISERGSAYGHTLLMSEIVPAQDWLAERLNVTSGAEVMHVICLHSADGEPYQLEDRWINLAATPAAREADFTQNGPMEWLVQQVPFSDVEVSMSAALATKEQARLLKSALGDALFRVDRRTIWRDEVVAYVTLLHRPDYQMTGRY</sequence>
<dbReference type="Gene3D" id="3.40.1410.10">
    <property type="entry name" value="Chorismate lyase-like"/>
    <property type="match status" value="1"/>
</dbReference>
<comment type="caution">
    <text evidence="5">The sequence shown here is derived from an EMBL/GenBank/DDBJ whole genome shotgun (WGS) entry which is preliminary data.</text>
</comment>
<keyword evidence="2" id="KW-0238">DNA-binding</keyword>
<dbReference type="Pfam" id="PF00392">
    <property type="entry name" value="GntR"/>
    <property type="match status" value="1"/>
</dbReference>
<dbReference type="Pfam" id="PF07702">
    <property type="entry name" value="UTRA"/>
    <property type="match status" value="1"/>
</dbReference>
<reference evidence="5 6" key="1">
    <citation type="submission" date="2023-08" db="EMBL/GenBank/DDBJ databases">
        <title>Characterization of two Paracoccaceae strains isolated from Phycosphere and proposal of Xinfangfangia lacusdiani sp. nov.</title>
        <authorList>
            <person name="Deng Y."/>
            <person name="Zhang Y.Q."/>
        </authorList>
    </citation>
    <scope>NUCLEOTIDE SEQUENCE [LARGE SCALE GENOMIC DNA]</scope>
    <source>
        <strain evidence="5 6">CPCC 101601</strain>
    </source>
</reference>
<evidence type="ECO:0000256" key="1">
    <source>
        <dbReference type="ARBA" id="ARBA00023015"/>
    </source>
</evidence>
<dbReference type="SUPFAM" id="SSF46785">
    <property type="entry name" value="Winged helix' DNA-binding domain"/>
    <property type="match status" value="1"/>
</dbReference>
<dbReference type="InterPro" id="IPR028978">
    <property type="entry name" value="Chorismate_lyase_/UTRA_dom_sf"/>
</dbReference>
<dbReference type="RefSeq" id="WP_306679715.1">
    <property type="nucleotide sequence ID" value="NZ_JAVDBT010000005.1"/>
</dbReference>
<proteinExistence type="predicted"/>
<evidence type="ECO:0000313" key="5">
    <source>
        <dbReference type="EMBL" id="MDQ2066019.1"/>
    </source>
</evidence>
<dbReference type="Proteomes" id="UP001239680">
    <property type="component" value="Unassembled WGS sequence"/>
</dbReference>